<dbReference type="EMBL" id="NPEA01000010">
    <property type="protein sequence ID" value="PJZ75691.1"/>
    <property type="molecule type" value="Genomic_DNA"/>
</dbReference>
<gene>
    <name evidence="1" type="ORF">CH365_16900</name>
</gene>
<organism evidence="1 2">
    <name type="scientific">Leptospira neocaledonica</name>
    <dbReference type="NCBI Taxonomy" id="2023192"/>
    <lineage>
        <taxon>Bacteria</taxon>
        <taxon>Pseudomonadati</taxon>
        <taxon>Spirochaetota</taxon>
        <taxon>Spirochaetia</taxon>
        <taxon>Leptospirales</taxon>
        <taxon>Leptospiraceae</taxon>
        <taxon>Leptospira</taxon>
    </lineage>
</organism>
<reference evidence="1 2" key="1">
    <citation type="submission" date="2017-07" db="EMBL/GenBank/DDBJ databases">
        <title>Leptospira spp. isolated from tropical soils.</title>
        <authorList>
            <person name="Thibeaux R."/>
            <person name="Iraola G."/>
            <person name="Ferres I."/>
            <person name="Bierque E."/>
            <person name="Girault D."/>
            <person name="Soupe-Gilbert M.-E."/>
            <person name="Picardeau M."/>
            <person name="Goarant C."/>
        </authorList>
    </citation>
    <scope>NUCLEOTIDE SEQUENCE [LARGE SCALE GENOMIC DNA]</scope>
    <source>
        <strain evidence="1 2">ES4-C-A1</strain>
    </source>
</reference>
<accession>A0A2M9ZUM7</accession>
<name>A0A2M9ZUM7_9LEPT</name>
<comment type="caution">
    <text evidence="1">The sequence shown here is derived from an EMBL/GenBank/DDBJ whole genome shotgun (WGS) entry which is preliminary data.</text>
</comment>
<evidence type="ECO:0000313" key="1">
    <source>
        <dbReference type="EMBL" id="PJZ75691.1"/>
    </source>
</evidence>
<evidence type="ECO:0000313" key="2">
    <source>
        <dbReference type="Proteomes" id="UP000231843"/>
    </source>
</evidence>
<keyword evidence="2" id="KW-1185">Reference proteome</keyword>
<protein>
    <submittedName>
        <fullName evidence="1">Uncharacterized protein</fullName>
    </submittedName>
</protein>
<proteinExistence type="predicted"/>
<dbReference type="AlphaFoldDB" id="A0A2M9ZUM7"/>
<sequence>MEGRNKMKVPTTFFRKGSTLLLLFFLVFNSCSLYLLRNSSAEDRQPRILSQIQKEFGVILIYENNYDLHLIESSYTVKHTLESKLPALGIRLIEVHPQSSYTNIEGELRNVLVLKVSKFAHRRGLSFYTSLFTLMLIPGFESWDLQITASLYNSFGKEVPIPRIQSQPVYQQVWLGWPIFPFYWLSEMESVVATNVIKAVNTVLRDPELTTQISGPILSDYKITKTSDLDFGTIAVQTRIVDVQRVDSYILNITGHGGTPRQDRIFTEHPSTENFLKVTVEFENPSDANADVSPFMFHPEPLFSRIKDPQLGDGEGKVYNSPNLVAKIEYSTFDPQNLFYSGLAHRKFILRPQTSERRVFYFRYLKSREPNEYRYFGKAILYQKPLNQ</sequence>
<dbReference type="Proteomes" id="UP000231843">
    <property type="component" value="Unassembled WGS sequence"/>
</dbReference>